<sequence length="363" mass="39636">MPKPNIYPSRSLVPPNIIYTMAPNKNNQIVLNERPQRGPVTDTTFRPNVADVPEPKDGEVVVRIDYASVDPTMRGWVDDVRSYLPPVEIGAAMRAPGLGTVVASKSDAFKVGDLAVGLLGWQEYYVGPAEGLTKRVTPEGGKDIDHLGLFGMTGMTAYVGMFEIGKVQDGDHVLISGAAGAVGQTATQIALAHPNCKVSVIAGSKEKLDYLKKLGAHNVLNYKDADFKEQFQKIGNVDVYFDNVGGSILDLTLRQLNPHARIIGCGAISAYNAEKPEPIYNYFCLITMKATFRGFIVLEHTNLFPEGIAYFADLVKKGKMEFNYHVVDGLDNAVTALREMFDGKNLGKTVVRVSKEAVRQSKL</sequence>
<dbReference type="GeneID" id="30152624"/>
<dbReference type="SUPFAM" id="SSF50129">
    <property type="entry name" value="GroES-like"/>
    <property type="match status" value="1"/>
</dbReference>
<dbReference type="InterPro" id="IPR011032">
    <property type="entry name" value="GroES-like_sf"/>
</dbReference>
<name>A0A1E3I3Z8_9TREE</name>
<dbReference type="RefSeq" id="XP_018997105.1">
    <property type="nucleotide sequence ID" value="XM_019134678.1"/>
</dbReference>
<proteinExistence type="predicted"/>
<dbReference type="STRING" id="1295533.A0A1E3I3Z8"/>
<dbReference type="GO" id="GO:0016628">
    <property type="term" value="F:oxidoreductase activity, acting on the CH-CH group of donors, NAD or NADP as acceptor"/>
    <property type="evidence" value="ECO:0007669"/>
    <property type="project" value="InterPro"/>
</dbReference>
<keyword evidence="4" id="KW-1185">Reference proteome</keyword>
<dbReference type="Proteomes" id="UP000094065">
    <property type="component" value="Unassembled WGS sequence"/>
</dbReference>
<dbReference type="InterPro" id="IPR020843">
    <property type="entry name" value="ER"/>
</dbReference>
<dbReference type="InterPro" id="IPR013149">
    <property type="entry name" value="ADH-like_C"/>
</dbReference>
<dbReference type="EMBL" id="AWGJ01000002">
    <property type="protein sequence ID" value="ODN83105.1"/>
    <property type="molecule type" value="Genomic_DNA"/>
</dbReference>
<dbReference type="AlphaFoldDB" id="A0A1E3I3Z8"/>
<dbReference type="PANTHER" id="PTHR43205:SF42">
    <property type="entry name" value="ALCOHOL DEHYDROGENASE, ZINC-CONTAINING (AFU_ORTHOLOGUE AFUA_7G04530)"/>
    <property type="match status" value="1"/>
</dbReference>
<organism evidence="3 4">
    <name type="scientific">Cryptococcus amylolentus CBS 6039</name>
    <dbReference type="NCBI Taxonomy" id="1295533"/>
    <lineage>
        <taxon>Eukaryota</taxon>
        <taxon>Fungi</taxon>
        <taxon>Dikarya</taxon>
        <taxon>Basidiomycota</taxon>
        <taxon>Agaricomycotina</taxon>
        <taxon>Tremellomycetes</taxon>
        <taxon>Tremellales</taxon>
        <taxon>Cryptococcaceae</taxon>
        <taxon>Cryptococcus</taxon>
    </lineage>
</organism>
<dbReference type="Pfam" id="PF00107">
    <property type="entry name" value="ADH_zinc_N"/>
    <property type="match status" value="1"/>
</dbReference>
<dbReference type="OrthoDB" id="809632at2759"/>
<evidence type="ECO:0000313" key="4">
    <source>
        <dbReference type="Proteomes" id="UP000094065"/>
    </source>
</evidence>
<dbReference type="InterPro" id="IPR036291">
    <property type="entry name" value="NAD(P)-bd_dom_sf"/>
</dbReference>
<dbReference type="InterPro" id="IPR041694">
    <property type="entry name" value="ADH_N_2"/>
</dbReference>
<accession>A0A1E3I3Z8</accession>
<dbReference type="PANTHER" id="PTHR43205">
    <property type="entry name" value="PROSTAGLANDIN REDUCTASE"/>
    <property type="match status" value="1"/>
</dbReference>
<evidence type="ECO:0000259" key="2">
    <source>
        <dbReference type="SMART" id="SM00829"/>
    </source>
</evidence>
<dbReference type="CDD" id="cd05288">
    <property type="entry name" value="PGDH"/>
    <property type="match status" value="1"/>
</dbReference>
<keyword evidence="1" id="KW-0560">Oxidoreductase</keyword>
<reference evidence="3 4" key="1">
    <citation type="submission" date="2016-06" db="EMBL/GenBank/DDBJ databases">
        <title>Evolution of pathogenesis and genome organization in the Tremellales.</title>
        <authorList>
            <person name="Cuomo C."/>
            <person name="Litvintseva A."/>
            <person name="Heitman J."/>
            <person name="Chen Y."/>
            <person name="Sun S."/>
            <person name="Springer D."/>
            <person name="Dromer F."/>
            <person name="Young S."/>
            <person name="Zeng Q."/>
            <person name="Chapman S."/>
            <person name="Gujja S."/>
            <person name="Saif S."/>
            <person name="Birren B."/>
        </authorList>
    </citation>
    <scope>NUCLEOTIDE SEQUENCE [LARGE SCALE GENOMIC DNA]</scope>
    <source>
        <strain evidence="3 4">CBS 6039</strain>
    </source>
</reference>
<dbReference type="Pfam" id="PF16884">
    <property type="entry name" value="ADH_N_2"/>
    <property type="match status" value="1"/>
</dbReference>
<gene>
    <name evidence="3" type="ORF">L202_01315</name>
</gene>
<dbReference type="SMART" id="SM00829">
    <property type="entry name" value="PKS_ER"/>
    <property type="match status" value="1"/>
</dbReference>
<dbReference type="FunFam" id="3.40.50.720:FF:000121">
    <property type="entry name" value="Prostaglandin reductase 2"/>
    <property type="match status" value="1"/>
</dbReference>
<dbReference type="Gene3D" id="3.40.50.720">
    <property type="entry name" value="NAD(P)-binding Rossmann-like Domain"/>
    <property type="match status" value="1"/>
</dbReference>
<dbReference type="Gene3D" id="3.90.180.10">
    <property type="entry name" value="Medium-chain alcohol dehydrogenases, catalytic domain"/>
    <property type="match status" value="1"/>
</dbReference>
<protein>
    <recommendedName>
        <fullName evidence="2">Enoyl reductase (ER) domain-containing protein</fullName>
    </recommendedName>
</protein>
<dbReference type="InterPro" id="IPR045010">
    <property type="entry name" value="MDR_fam"/>
</dbReference>
<feature type="domain" description="Enoyl reductase (ER)" evidence="2">
    <location>
        <begin position="38"/>
        <end position="351"/>
    </location>
</feature>
<dbReference type="SUPFAM" id="SSF51735">
    <property type="entry name" value="NAD(P)-binding Rossmann-fold domains"/>
    <property type="match status" value="1"/>
</dbReference>
<evidence type="ECO:0000256" key="1">
    <source>
        <dbReference type="ARBA" id="ARBA00023002"/>
    </source>
</evidence>
<evidence type="ECO:0000313" key="3">
    <source>
        <dbReference type="EMBL" id="ODN83105.1"/>
    </source>
</evidence>
<comment type="caution">
    <text evidence="3">The sequence shown here is derived from an EMBL/GenBank/DDBJ whole genome shotgun (WGS) entry which is preliminary data.</text>
</comment>